<dbReference type="EMBL" id="QRJE01000025">
    <property type="protein sequence ID" value="RHH09107.1"/>
    <property type="molecule type" value="Genomic_DNA"/>
</dbReference>
<dbReference type="EMBL" id="JMZZ02000145">
    <property type="protein sequence ID" value="KFX74518.1"/>
    <property type="molecule type" value="Genomic_DNA"/>
</dbReference>
<keyword evidence="3 6" id="KW-0812">Transmembrane</keyword>
<evidence type="ECO:0000313" key="7">
    <source>
        <dbReference type="EMBL" id="KFX74518.1"/>
    </source>
</evidence>
<keyword evidence="4 6" id="KW-1133">Transmembrane helix</keyword>
<evidence type="ECO:0000256" key="3">
    <source>
        <dbReference type="ARBA" id="ARBA00022692"/>
    </source>
</evidence>
<sequence>MSNIVSDNKRIARNTIMLYIRLLVMMTVTFYTSRVVLQVLGVSDFGLYNVICGAVTLFAFVNGSMSGCTQRFLSIAIGKNDSSLSKKTFGVALTLHTGIAIFFFIVMEIIGFFLIGYVLNIPEGRYDTSYFIYHISLLTFCVNFLCVPFEAAIIAHERMDFYAYLSIFDVLAKLGILYLLRLFPSIDSLRLYSILLLLVASSLWTIYVIYSCRKFEMCSLRFSTEKELLKEMTSYTFWNTLGHVSYIISTQGYNIIFNIFFGTTINAARGIAVQVSGAVSKFTQNFQLAFFPQIVKLYTMDEREKMLNLVMNATIFSFYLVLFFGIPLFLCIDFVLDIWLTEVPEYTSLFVKVLLVQILISSLDVSADRAVVATGRVKSMNLLNTCNQIFFLVVSYIILKMGIDIMIVMPIMILPTVVLYAYTLFLLKRYLQLDILLYCKRVFVPCVKVLILSSALPIFCNIFFPRGVLYSLIMIGICVITTIISILYGLGSEMREKLFAVIKNKIRLS</sequence>
<protein>
    <submittedName>
        <fullName evidence="7">Uncharacterized protein</fullName>
    </submittedName>
</protein>
<reference evidence="7" key="2">
    <citation type="submission" date="2014-07" db="EMBL/GenBank/DDBJ databases">
        <title>Genetics and epidemiology of antimicrobial resistance in B. fragilis group.</title>
        <authorList>
            <person name="Sydenham T.V."/>
            <person name="Hasman H."/>
            <person name="Kemp M."/>
            <person name="Justesen U.S."/>
        </authorList>
    </citation>
    <scope>NUCLEOTIDE SEQUENCE [LARGE SCALE GENOMIC DNA]</scope>
    <source>
        <strain evidence="7">DCMOUH0018B</strain>
    </source>
</reference>
<feature type="transmembrane region" description="Helical" evidence="6">
    <location>
        <begin position="46"/>
        <end position="68"/>
    </location>
</feature>
<dbReference type="PATRIC" id="fig|817.53.peg.2453"/>
<accession>A0A0I9S8Z2</accession>
<feature type="transmembrane region" description="Helical" evidence="6">
    <location>
        <begin position="18"/>
        <end position="40"/>
    </location>
</feature>
<feature type="transmembrane region" description="Helical" evidence="6">
    <location>
        <begin position="161"/>
        <end position="183"/>
    </location>
</feature>
<dbReference type="PANTHER" id="PTHR30250">
    <property type="entry name" value="PST FAMILY PREDICTED COLANIC ACID TRANSPORTER"/>
    <property type="match status" value="1"/>
</dbReference>
<evidence type="ECO:0000256" key="1">
    <source>
        <dbReference type="ARBA" id="ARBA00004651"/>
    </source>
</evidence>
<evidence type="ECO:0000313" key="8">
    <source>
        <dbReference type="EMBL" id="RHH09107.1"/>
    </source>
</evidence>
<evidence type="ECO:0000256" key="4">
    <source>
        <dbReference type="ARBA" id="ARBA00022989"/>
    </source>
</evidence>
<evidence type="ECO:0000256" key="2">
    <source>
        <dbReference type="ARBA" id="ARBA00022475"/>
    </source>
</evidence>
<keyword evidence="5 6" id="KW-0472">Membrane</keyword>
<feature type="transmembrane region" description="Helical" evidence="6">
    <location>
        <begin position="379"/>
        <end position="399"/>
    </location>
</feature>
<name>A0A0I9S8Z2_BACFG</name>
<feature type="transmembrane region" description="Helical" evidence="6">
    <location>
        <begin position="306"/>
        <end position="329"/>
    </location>
</feature>
<organism evidence="7">
    <name type="scientific">Bacteroides fragilis</name>
    <dbReference type="NCBI Taxonomy" id="817"/>
    <lineage>
        <taxon>Bacteria</taxon>
        <taxon>Pseudomonadati</taxon>
        <taxon>Bacteroidota</taxon>
        <taxon>Bacteroidia</taxon>
        <taxon>Bacteroidales</taxon>
        <taxon>Bacteroidaceae</taxon>
        <taxon>Bacteroides</taxon>
    </lineage>
</organism>
<dbReference type="GO" id="GO:0005886">
    <property type="term" value="C:plasma membrane"/>
    <property type="evidence" value="ECO:0007669"/>
    <property type="project" value="UniProtKB-SubCell"/>
</dbReference>
<keyword evidence="2" id="KW-1003">Cell membrane</keyword>
<gene>
    <name evidence="8" type="ORF">DW228_15435</name>
    <name evidence="7" type="ORF">EE52_0211895</name>
</gene>
<comment type="caution">
    <text evidence="7">The sequence shown here is derived from an EMBL/GenBank/DDBJ whole genome shotgun (WGS) entry which is preliminary data.</text>
</comment>
<evidence type="ECO:0000313" key="9">
    <source>
        <dbReference type="Proteomes" id="UP000266644"/>
    </source>
</evidence>
<dbReference type="PANTHER" id="PTHR30250:SF26">
    <property type="entry name" value="PSMA PROTEIN"/>
    <property type="match status" value="1"/>
</dbReference>
<feature type="transmembrane region" description="Helical" evidence="6">
    <location>
        <begin position="189"/>
        <end position="210"/>
    </location>
</feature>
<dbReference type="AlphaFoldDB" id="A0A0I9S8Z2"/>
<comment type="subcellular location">
    <subcellularLocation>
        <location evidence="1">Cell membrane</location>
        <topology evidence="1">Multi-pass membrane protein</topology>
    </subcellularLocation>
</comment>
<feature type="transmembrane region" description="Helical" evidence="6">
    <location>
        <begin position="349"/>
        <end position="367"/>
    </location>
</feature>
<feature type="transmembrane region" description="Helical" evidence="6">
    <location>
        <begin position="89"/>
        <end position="119"/>
    </location>
</feature>
<dbReference type="InterPro" id="IPR050833">
    <property type="entry name" value="Poly_Biosynth_Transport"/>
</dbReference>
<evidence type="ECO:0000256" key="5">
    <source>
        <dbReference type="ARBA" id="ARBA00023136"/>
    </source>
</evidence>
<dbReference type="RefSeq" id="WP_044300507.1">
    <property type="nucleotide sequence ID" value="NZ_JAGJGV010000003.1"/>
</dbReference>
<feature type="transmembrane region" description="Helical" evidence="6">
    <location>
        <begin position="131"/>
        <end position="149"/>
    </location>
</feature>
<feature type="transmembrane region" description="Helical" evidence="6">
    <location>
        <begin position="442"/>
        <end position="464"/>
    </location>
</feature>
<proteinExistence type="predicted"/>
<feature type="transmembrane region" description="Helical" evidence="6">
    <location>
        <begin position="405"/>
        <end position="427"/>
    </location>
</feature>
<reference evidence="8 9" key="3">
    <citation type="submission" date="2018-08" db="EMBL/GenBank/DDBJ databases">
        <title>A genome reference for cultivated species of the human gut microbiota.</title>
        <authorList>
            <person name="Zou Y."/>
            <person name="Xue W."/>
            <person name="Luo G."/>
        </authorList>
    </citation>
    <scope>NUCLEOTIDE SEQUENCE [LARGE SCALE GENOMIC DNA]</scope>
    <source>
        <strain evidence="8 9">AM18-6</strain>
    </source>
</reference>
<evidence type="ECO:0000256" key="6">
    <source>
        <dbReference type="SAM" id="Phobius"/>
    </source>
</evidence>
<dbReference type="Proteomes" id="UP000266644">
    <property type="component" value="Unassembled WGS sequence"/>
</dbReference>
<feature type="transmembrane region" description="Helical" evidence="6">
    <location>
        <begin position="470"/>
        <end position="490"/>
    </location>
</feature>
<reference evidence="7" key="1">
    <citation type="book" date="2014" name="THE 24TH EUROPEAN CONGRESS OF CLINICAL MICROBIOLOGY AND INFECTIOUS DISEASES" publisher="ECCMID 2014" city="Barcelona, Spain">
        <title>Identification of resistance genes in three multidrug-resistant Bacteroides fragilis isolates by whole genome sequencing.</title>
        <editorList>
            <person name="Unknown"/>
            <person name="A."/>
        </editorList>
        <authorList>
            <person name="Sydenham T.V."/>
            <person name="Hasman H."/>
            <person name="Wang M."/>
            <person name="Soki J."/>
            <person name="Nagy E."/>
            <person name="Justesen U.S."/>
        </authorList>
    </citation>
    <scope>NUCLEOTIDE SEQUENCE</scope>
    <source>
        <strain evidence="7">DCMOUH0018B</strain>
    </source>
</reference>